<dbReference type="EMBL" id="MG764551">
    <property type="protein sequence ID" value="AWF77388.1"/>
    <property type="molecule type" value="Genomic_DNA"/>
</dbReference>
<name>A0A2S1JG84_KLEPN</name>
<dbReference type="InterPro" id="IPR051083">
    <property type="entry name" value="GrpII_Intron_Splice-Mob/Def"/>
</dbReference>
<dbReference type="SUPFAM" id="SSF56672">
    <property type="entry name" value="DNA/RNA polymerases"/>
    <property type="match status" value="1"/>
</dbReference>
<dbReference type="InterPro" id="IPR043502">
    <property type="entry name" value="DNA/RNA_pol_sf"/>
</dbReference>
<dbReference type="AlphaFoldDB" id="A0A2S1JG84"/>
<keyword evidence="4" id="KW-0548">Nucleotidyltransferase</keyword>
<proteinExistence type="inferred from homology"/>
<feature type="region of interest" description="Disordered" evidence="2">
    <location>
        <begin position="16"/>
        <end position="61"/>
    </location>
</feature>
<dbReference type="PROSITE" id="PS50878">
    <property type="entry name" value="RT_POL"/>
    <property type="match status" value="1"/>
</dbReference>
<protein>
    <submittedName>
        <fullName evidence="4">Retron-type RNA-directed DNA polymerase</fullName>
    </submittedName>
</protein>
<dbReference type="Pfam" id="PF00078">
    <property type="entry name" value="RVT_1"/>
    <property type="match status" value="1"/>
</dbReference>
<accession>A0A2S1JG84</accession>
<dbReference type="GO" id="GO:0003964">
    <property type="term" value="F:RNA-directed DNA polymerase activity"/>
    <property type="evidence" value="ECO:0007669"/>
    <property type="project" value="UniProtKB-KW"/>
</dbReference>
<evidence type="ECO:0000256" key="1">
    <source>
        <dbReference type="ARBA" id="ARBA00034120"/>
    </source>
</evidence>
<dbReference type="InterPro" id="IPR000477">
    <property type="entry name" value="RT_dom"/>
</dbReference>
<feature type="domain" description="Reverse transcriptase" evidence="3">
    <location>
        <begin position="115"/>
        <end position="381"/>
    </location>
</feature>
<organism evidence="4">
    <name type="scientific">Klebsiella pneumoniae</name>
    <dbReference type="NCBI Taxonomy" id="573"/>
    <lineage>
        <taxon>Bacteria</taxon>
        <taxon>Pseudomonadati</taxon>
        <taxon>Pseudomonadota</taxon>
        <taxon>Gammaproteobacteria</taxon>
        <taxon>Enterobacterales</taxon>
        <taxon>Enterobacteriaceae</taxon>
        <taxon>Klebsiella/Raoultella group</taxon>
        <taxon>Klebsiella</taxon>
        <taxon>Klebsiella pneumoniae complex</taxon>
    </lineage>
</organism>
<evidence type="ECO:0000259" key="3">
    <source>
        <dbReference type="PROSITE" id="PS50878"/>
    </source>
</evidence>
<dbReference type="PANTHER" id="PTHR34047:SF8">
    <property type="entry name" value="PROTEIN YKFC"/>
    <property type="match status" value="1"/>
</dbReference>
<keyword evidence="4" id="KW-0808">Transferase</keyword>
<dbReference type="PANTHER" id="PTHR34047">
    <property type="entry name" value="NUCLEAR INTRON MATURASE 1, MITOCHONDRIAL-RELATED"/>
    <property type="match status" value="1"/>
</dbReference>
<reference evidence="4" key="1">
    <citation type="submission" date="2018-01" db="EMBL/GenBank/DDBJ databases">
        <title>Complete sequence of pA1705-qnrS.</title>
        <authorList>
            <person name="Feng J."/>
            <person name="Zeng L."/>
            <person name="Jiang X."/>
            <person name="Zhan Z."/>
            <person name="Luo W."/>
            <person name="Zhao Y."/>
            <person name="Tong Y."/>
            <person name="Zhou D."/>
        </authorList>
    </citation>
    <scope>NUCLEOTIDE SEQUENCE</scope>
    <source>
        <strain evidence="4">A1705</strain>
        <plasmid evidence="4">pA1705-qnrS</plasmid>
    </source>
</reference>
<keyword evidence="4" id="KW-0695">RNA-directed DNA polymerase</keyword>
<evidence type="ECO:0000256" key="2">
    <source>
        <dbReference type="SAM" id="MobiDB-lite"/>
    </source>
</evidence>
<dbReference type="CDD" id="cd01651">
    <property type="entry name" value="RT_G2_intron"/>
    <property type="match status" value="1"/>
</dbReference>
<keyword evidence="4" id="KW-0614">Plasmid</keyword>
<geneLocation type="plasmid" evidence="4">
    <name>pA1705-qnrS</name>
</geneLocation>
<comment type="similarity">
    <text evidence="1">Belongs to the bacterial reverse transcriptase family.</text>
</comment>
<sequence>MYGEEKSDSLIVAANLANNPQGAESVERRSGAKGNAEQPHMRRTQSRESMSQRLSRVREAAKQRKKERFTALFHLLTAEALENAFLSLSRKAAAGVDGVRWKDYAENLKVNIADLHRRLHQGSYRAQPGRRHYIPKADGKQRPLGIASLEDKIVQYALVKILNAVYENDFMGFSYGFRPGRSQHNALDALATGLVRTNVNWVLDADISQFFDKVSHEWLIRFIEHRIGDQRVIRLIRKWLTAGTSEEGEWRASEEGEWRASEEGEWRASEEGTPQGAVISPLLANIYLHYVFDLWAHQWRRRHATGNVVMVRYADDIVIGFDKRIDAQCFRIAMQRRLKEFGLAVHPKKTRLTEFGRFAAENRASRGKGKPETFNFLGFTHISGKDRSGRFMLIRKTRRDRMTATLKAIKDGLRKRWHYSIPEQGKWLRIVVQGYLNYHSVPGNYPMMRKFRIYVTDLWRRALRRRSQQDDTTWTKANRLAAVWLPKVRVLHPWPVERFTARHPRQEPGA</sequence>
<evidence type="ECO:0000313" key="4">
    <source>
        <dbReference type="EMBL" id="AWF77388.1"/>
    </source>
</evidence>